<dbReference type="PRINTS" id="PR00970">
    <property type="entry name" value="RIBTRNSFRASE"/>
</dbReference>
<evidence type="ECO:0000313" key="13">
    <source>
        <dbReference type="Proteomes" id="UP000472270"/>
    </source>
</evidence>
<keyword evidence="8" id="KW-1015">Disulfide bond</keyword>
<dbReference type="EC" id="2.4.2.31" evidence="10"/>
<dbReference type="InterPro" id="IPR000768">
    <property type="entry name" value="ART"/>
</dbReference>
<comment type="similarity">
    <text evidence="1 10">Belongs to the Arg-specific ADP-ribosyltransferase family.</text>
</comment>
<dbReference type="Gene3D" id="3.90.176.10">
    <property type="entry name" value="Toxin ADP-ribosyltransferase, Chain A, domain 1"/>
    <property type="match status" value="1"/>
</dbReference>
<keyword evidence="11" id="KW-1133">Transmembrane helix</keyword>
<dbReference type="AlphaFoldDB" id="A0A673JGA2"/>
<dbReference type="SUPFAM" id="SSF56399">
    <property type="entry name" value="ADP-ribosylation"/>
    <property type="match status" value="1"/>
</dbReference>
<name>A0A673JGA2_9TELE</name>
<dbReference type="InterPro" id="IPR050999">
    <property type="entry name" value="ADP-ribosyltransferase_ARG"/>
</dbReference>
<keyword evidence="11" id="KW-0472">Membrane</keyword>
<evidence type="ECO:0000256" key="9">
    <source>
        <dbReference type="ARBA" id="ARBA00047597"/>
    </source>
</evidence>
<evidence type="ECO:0000256" key="8">
    <source>
        <dbReference type="ARBA" id="ARBA00023157"/>
    </source>
</evidence>
<comment type="catalytic activity">
    <reaction evidence="9 10">
        <text>L-arginyl-[protein] + NAD(+) = N(omega)-(ADP-D-ribosyl)-L-arginyl-[protein] + nicotinamide + H(+)</text>
        <dbReference type="Rhea" id="RHEA:19149"/>
        <dbReference type="Rhea" id="RHEA-COMP:10532"/>
        <dbReference type="Rhea" id="RHEA-COMP:15087"/>
        <dbReference type="ChEBI" id="CHEBI:15378"/>
        <dbReference type="ChEBI" id="CHEBI:17154"/>
        <dbReference type="ChEBI" id="CHEBI:29965"/>
        <dbReference type="ChEBI" id="CHEBI:57540"/>
        <dbReference type="ChEBI" id="CHEBI:142554"/>
        <dbReference type="EC" id="2.4.2.31"/>
    </reaction>
</comment>
<evidence type="ECO:0000256" key="3">
    <source>
        <dbReference type="ARBA" id="ARBA00022679"/>
    </source>
</evidence>
<evidence type="ECO:0000256" key="2">
    <source>
        <dbReference type="ARBA" id="ARBA00022676"/>
    </source>
</evidence>
<dbReference type="Ensembl" id="ENSSRHT00000052166.1">
    <property type="protein sequence ID" value="ENSSRHP00000050734.1"/>
    <property type="gene ID" value="ENSSRHG00000025557.1"/>
</dbReference>
<accession>A0A673JGA2</accession>
<organism evidence="12 13">
    <name type="scientific">Sinocyclocheilus rhinocerous</name>
    <dbReference type="NCBI Taxonomy" id="307959"/>
    <lineage>
        <taxon>Eukaryota</taxon>
        <taxon>Metazoa</taxon>
        <taxon>Chordata</taxon>
        <taxon>Craniata</taxon>
        <taxon>Vertebrata</taxon>
        <taxon>Euteleostomi</taxon>
        <taxon>Actinopterygii</taxon>
        <taxon>Neopterygii</taxon>
        <taxon>Teleostei</taxon>
        <taxon>Ostariophysi</taxon>
        <taxon>Cypriniformes</taxon>
        <taxon>Cyprinidae</taxon>
        <taxon>Cyprininae</taxon>
        <taxon>Sinocyclocheilus</taxon>
    </lineage>
</organism>
<reference evidence="12" key="1">
    <citation type="submission" date="2025-08" db="UniProtKB">
        <authorList>
            <consortium name="Ensembl"/>
        </authorList>
    </citation>
    <scope>IDENTIFICATION</scope>
</reference>
<reference evidence="12" key="2">
    <citation type="submission" date="2025-09" db="UniProtKB">
        <authorList>
            <consortium name="Ensembl"/>
        </authorList>
    </citation>
    <scope>IDENTIFICATION</scope>
</reference>
<dbReference type="GO" id="GO:0106274">
    <property type="term" value="F:NAD+-protein-arginine ADP-ribosyltransferase activity"/>
    <property type="evidence" value="ECO:0007669"/>
    <property type="project" value="UniProtKB-EC"/>
</dbReference>
<proteinExistence type="inferred from homology"/>
<sequence>MYCDASFFSHTDTHTQNTWTWMMCNIQKPTSSSAGQIFPLDMTPNSVDDQYKVCTEKMADLVKTKYLEKEKSASAEYNKTWQEGEQKAKKPEDNLQQIHSVAIHVYTNKDSKVYSNFTRATRTDKQKYKEGTFKWYSLHFLLTEAIQILKKTQNRCYVTYRGTNLKFDVQNKEVRLSSFSSSSLDRKVIQGFGNKSCFEIYTCEGANLTKYSKYPDEKEVLIPPYEKFNVTAVKNRTDQPDLWCETVFVLNSTGTRSDLNCALFNSGNHAAFFDVLLILIIFFCKVFIC</sequence>
<evidence type="ECO:0000313" key="12">
    <source>
        <dbReference type="Ensembl" id="ENSSRHP00000050734.1"/>
    </source>
</evidence>
<dbReference type="PANTHER" id="PTHR10339">
    <property type="entry name" value="ADP-RIBOSYLTRANSFERASE"/>
    <property type="match status" value="1"/>
</dbReference>
<keyword evidence="13" id="KW-1185">Reference proteome</keyword>
<evidence type="ECO:0000256" key="10">
    <source>
        <dbReference type="RuleBase" id="RU361228"/>
    </source>
</evidence>
<evidence type="ECO:0000256" key="7">
    <source>
        <dbReference type="ARBA" id="ARBA00023027"/>
    </source>
</evidence>
<keyword evidence="3 10" id="KW-0808">Transferase</keyword>
<dbReference type="Pfam" id="PF01129">
    <property type="entry name" value="ART"/>
    <property type="match status" value="1"/>
</dbReference>
<evidence type="ECO:0000256" key="1">
    <source>
        <dbReference type="ARBA" id="ARBA00009558"/>
    </source>
</evidence>
<keyword evidence="2 10" id="KW-0328">Glycosyltransferase</keyword>
<keyword evidence="5" id="KW-0732">Signal</keyword>
<dbReference type="Proteomes" id="UP000472270">
    <property type="component" value="Unassembled WGS sequence"/>
</dbReference>
<dbReference type="PROSITE" id="PS51996">
    <property type="entry name" value="TR_MART"/>
    <property type="match status" value="1"/>
</dbReference>
<keyword evidence="11" id="KW-0812">Transmembrane</keyword>
<keyword evidence="6 10" id="KW-0521">NADP</keyword>
<evidence type="ECO:0000256" key="5">
    <source>
        <dbReference type="ARBA" id="ARBA00022729"/>
    </source>
</evidence>
<dbReference type="GO" id="GO:0016779">
    <property type="term" value="F:nucleotidyltransferase activity"/>
    <property type="evidence" value="ECO:0007669"/>
    <property type="project" value="UniProtKB-KW"/>
</dbReference>
<dbReference type="FunFam" id="3.90.176.10:FF:000001">
    <property type="entry name" value="NAD(P)(+)--arginine ADP-ribosyltransferase"/>
    <property type="match status" value="1"/>
</dbReference>
<protein>
    <recommendedName>
        <fullName evidence="10">NAD(P)(+)--arginine ADP-ribosyltransferase</fullName>
        <ecNumber evidence="10">2.4.2.31</ecNumber>
    </recommendedName>
    <alternativeName>
        <fullName evidence="10">Mono(ADP-ribosyl)transferase</fullName>
    </alternativeName>
</protein>
<dbReference type="GO" id="GO:0003950">
    <property type="term" value="F:NAD+ poly-ADP-ribosyltransferase activity"/>
    <property type="evidence" value="ECO:0007669"/>
    <property type="project" value="TreeGrafter"/>
</dbReference>
<evidence type="ECO:0000256" key="6">
    <source>
        <dbReference type="ARBA" id="ARBA00022857"/>
    </source>
</evidence>
<keyword evidence="4" id="KW-0548">Nucleotidyltransferase</keyword>
<keyword evidence="7 10" id="KW-0520">NAD</keyword>
<evidence type="ECO:0000256" key="4">
    <source>
        <dbReference type="ARBA" id="ARBA00022695"/>
    </source>
</evidence>
<feature type="transmembrane region" description="Helical" evidence="11">
    <location>
        <begin position="270"/>
        <end position="288"/>
    </location>
</feature>
<evidence type="ECO:0000256" key="11">
    <source>
        <dbReference type="SAM" id="Phobius"/>
    </source>
</evidence>
<dbReference type="PANTHER" id="PTHR10339:SF27">
    <property type="entry name" value="NAD(P)(+)--ARGININE ADP-RIBOSYLTRANSFERASE"/>
    <property type="match status" value="1"/>
</dbReference>